<dbReference type="Gene3D" id="3.40.50.1110">
    <property type="entry name" value="SGNH hydrolase"/>
    <property type="match status" value="1"/>
</dbReference>
<dbReference type="EMBL" id="WJBD01000017">
    <property type="protein sequence ID" value="MBC3889322.1"/>
    <property type="molecule type" value="Genomic_DNA"/>
</dbReference>
<dbReference type="GO" id="GO:0004622">
    <property type="term" value="F:phosphatidylcholine lysophospholipase activity"/>
    <property type="evidence" value="ECO:0007669"/>
    <property type="project" value="TreeGrafter"/>
</dbReference>
<evidence type="ECO:0000259" key="2">
    <source>
        <dbReference type="Pfam" id="PF13472"/>
    </source>
</evidence>
<evidence type="ECO:0000313" key="4">
    <source>
        <dbReference type="Proteomes" id="UP000616595"/>
    </source>
</evidence>
<dbReference type="InterPro" id="IPR036514">
    <property type="entry name" value="SGNH_hydro_sf"/>
</dbReference>
<reference evidence="3" key="1">
    <citation type="submission" date="2019-10" db="EMBL/GenBank/DDBJ databases">
        <authorList>
            <person name="Ross D.E."/>
            <person name="Gulliver D."/>
        </authorList>
    </citation>
    <scope>NUCLEOTIDE SEQUENCE</scope>
    <source>
        <strain evidence="3">DER-2019</strain>
    </source>
</reference>
<dbReference type="PANTHER" id="PTHR30383:SF5">
    <property type="entry name" value="SGNH HYDROLASE-TYPE ESTERASE DOMAIN-CONTAINING PROTEIN"/>
    <property type="match status" value="1"/>
</dbReference>
<dbReference type="OrthoDB" id="26855at2"/>
<reference evidence="3" key="2">
    <citation type="submission" date="2020-10" db="EMBL/GenBank/DDBJ databases">
        <title>Comparative genomics of the Acetobacterium genus.</title>
        <authorList>
            <person name="Marshall C."/>
            <person name="May H."/>
            <person name="Norman S."/>
        </authorList>
    </citation>
    <scope>NUCLEOTIDE SEQUENCE</scope>
    <source>
        <strain evidence="3">DER-2019</strain>
    </source>
</reference>
<dbReference type="InterPro" id="IPR006637">
    <property type="entry name" value="ChW"/>
</dbReference>
<gene>
    <name evidence="3" type="ORF">GH810_13460</name>
</gene>
<organism evidence="3 4">
    <name type="scientific">Acetobacterium paludosum</name>
    <dbReference type="NCBI Taxonomy" id="52693"/>
    <lineage>
        <taxon>Bacteria</taxon>
        <taxon>Bacillati</taxon>
        <taxon>Bacillota</taxon>
        <taxon>Clostridia</taxon>
        <taxon>Eubacteriales</taxon>
        <taxon>Eubacteriaceae</taxon>
        <taxon>Acetobacterium</taxon>
    </lineage>
</organism>
<dbReference type="AlphaFoldDB" id="A0A923HXC6"/>
<dbReference type="Proteomes" id="UP000616595">
    <property type="component" value="Unassembled WGS sequence"/>
</dbReference>
<keyword evidence="4" id="KW-1185">Reference proteome</keyword>
<name>A0A923HXC6_9FIRM</name>
<dbReference type="InterPro" id="IPR051532">
    <property type="entry name" value="Ester_Hydrolysis_Enzymes"/>
</dbReference>
<dbReference type="InterPro" id="IPR013830">
    <property type="entry name" value="SGNH_hydro"/>
</dbReference>
<evidence type="ECO:0000313" key="3">
    <source>
        <dbReference type="EMBL" id="MBC3889322.1"/>
    </source>
</evidence>
<dbReference type="SUPFAM" id="SSF52266">
    <property type="entry name" value="SGNH hydrolase"/>
    <property type="match status" value="1"/>
</dbReference>
<dbReference type="PANTHER" id="PTHR30383">
    <property type="entry name" value="THIOESTERASE 1/PROTEASE 1/LYSOPHOSPHOLIPASE L1"/>
    <property type="match status" value="1"/>
</dbReference>
<evidence type="ECO:0000256" key="1">
    <source>
        <dbReference type="SAM" id="SignalP"/>
    </source>
</evidence>
<feature type="chain" id="PRO_5036908815" description="SGNH hydrolase-type esterase domain-containing protein" evidence="1">
    <location>
        <begin position="42"/>
        <end position="457"/>
    </location>
</feature>
<feature type="domain" description="SGNH hydrolase-type esterase" evidence="2">
    <location>
        <begin position="218"/>
        <end position="444"/>
    </location>
</feature>
<proteinExistence type="predicted"/>
<dbReference type="Pfam" id="PF07538">
    <property type="entry name" value="ChW"/>
    <property type="match status" value="3"/>
</dbReference>
<protein>
    <recommendedName>
        <fullName evidence="2">SGNH hydrolase-type esterase domain-containing protein</fullName>
    </recommendedName>
</protein>
<accession>A0A923HXC6</accession>
<dbReference type="Pfam" id="PF13472">
    <property type="entry name" value="Lipase_GDSL_2"/>
    <property type="match status" value="1"/>
</dbReference>
<feature type="signal peptide" evidence="1">
    <location>
        <begin position="1"/>
        <end position="41"/>
    </location>
</feature>
<dbReference type="SMART" id="SM00728">
    <property type="entry name" value="ChW"/>
    <property type="match status" value="3"/>
</dbReference>
<comment type="caution">
    <text evidence="3">The sequence shown here is derived from an EMBL/GenBank/DDBJ whole genome shotgun (WGS) entry which is preliminary data.</text>
</comment>
<sequence length="457" mass="49061">MKIKEKKGKQIMKKFTTWKISASALSIIMILSMFFSTGVFAAAGQTETATTGNNSIETSSSAEIGVQYRGHIENYGDTPSSIGPNLNYLTGPDELGTRGQSLRLEGVAIKLTGDVPAGASITYQVHVQDKGWMDPVKDGVFTGTTGQSLRIEAIKINLEGLSGYDVYYRGHVQDKGDVPSTNGDWTWVKNGAELGTTGESLRLEALEIKIVKTNNYVALGDSITYGMSAAPGSDYVDLFYNNLSSISGNEDISLVNQGIPGEKSSDLLYQLQNDPTTIKALGKASTVSISIGSNNLLSPVITTLATAFNLDPTSENFATELAAALADPNNQTTIAAAMPEIQTNLTAGAQQFATDWPQIVATIRTLAPQADIYVSTLYDPLNSQDPLYQVFDPVIQGINGVIMTPGTGYKVADVYTAFKNYQGVSPLVNWYTSNLDPHPTTLGHSVIYQCLLNAQTY</sequence>
<keyword evidence="1" id="KW-0732">Signal</keyword>